<dbReference type="InterPro" id="IPR052358">
    <property type="entry name" value="Aro_Compnd_Degr_Hydrolases"/>
</dbReference>
<evidence type="ECO:0000313" key="2">
    <source>
        <dbReference type="EMBL" id="GAA4612076.1"/>
    </source>
</evidence>
<reference evidence="3" key="1">
    <citation type="journal article" date="2019" name="Int. J. Syst. Evol. Microbiol.">
        <title>The Global Catalogue of Microorganisms (GCM) 10K type strain sequencing project: providing services to taxonomists for standard genome sequencing and annotation.</title>
        <authorList>
            <consortium name="The Broad Institute Genomics Platform"/>
            <consortium name="The Broad Institute Genome Sequencing Center for Infectious Disease"/>
            <person name="Wu L."/>
            <person name="Ma J."/>
        </authorList>
    </citation>
    <scope>NUCLEOTIDE SEQUENCE [LARGE SCALE GENOMIC DNA]</scope>
    <source>
        <strain evidence="3">JCM 17938</strain>
    </source>
</reference>
<dbReference type="PANTHER" id="PTHR35563:SF2">
    <property type="entry name" value="BARREL METAL-DEPENDENT HYDROLASE, PUTATIVE (AFU_ORTHOLOGUE AFUA_1G16240)-RELATED"/>
    <property type="match status" value="1"/>
</dbReference>
<comment type="caution">
    <text evidence="2">The sequence shown here is derived from an EMBL/GenBank/DDBJ whole genome shotgun (WGS) entry which is preliminary data.</text>
</comment>
<dbReference type="InterPro" id="IPR032466">
    <property type="entry name" value="Metal_Hydrolase"/>
</dbReference>
<protein>
    <submittedName>
        <fullName evidence="2">Amidohydrolase family protein</fullName>
    </submittedName>
</protein>
<organism evidence="2 3">
    <name type="scientific">Actinoallomurus liliacearum</name>
    <dbReference type="NCBI Taxonomy" id="1080073"/>
    <lineage>
        <taxon>Bacteria</taxon>
        <taxon>Bacillati</taxon>
        <taxon>Actinomycetota</taxon>
        <taxon>Actinomycetes</taxon>
        <taxon>Streptosporangiales</taxon>
        <taxon>Thermomonosporaceae</taxon>
        <taxon>Actinoallomurus</taxon>
    </lineage>
</organism>
<dbReference type="InterPro" id="IPR006680">
    <property type="entry name" value="Amidohydro-rel"/>
</dbReference>
<evidence type="ECO:0000259" key="1">
    <source>
        <dbReference type="Pfam" id="PF04909"/>
    </source>
</evidence>
<dbReference type="RefSeq" id="WP_345359508.1">
    <property type="nucleotide sequence ID" value="NZ_BAABHJ010000019.1"/>
</dbReference>
<dbReference type="SUPFAM" id="SSF51556">
    <property type="entry name" value="Metallo-dependent hydrolases"/>
    <property type="match status" value="1"/>
</dbReference>
<gene>
    <name evidence="2" type="ORF">GCM10023195_51540</name>
</gene>
<dbReference type="Proteomes" id="UP001500212">
    <property type="component" value="Unassembled WGS sequence"/>
</dbReference>
<dbReference type="PANTHER" id="PTHR35563">
    <property type="entry name" value="BARREL METAL-DEPENDENT HYDROLASE, PUTATIVE (AFU_ORTHOLOGUE AFUA_1G16240)-RELATED"/>
    <property type="match status" value="1"/>
</dbReference>
<sequence>MTTRSPNPGGGRPVFDAHLHIIDPRFPLIENNGYLPPAFTVEDYRRRTSALGVTGGAVVSGSFQGFDQDYLVEALRRLGEGFVGVTQLPVSVTDEEIARLNAEGVRAVRFNVRRGGSETLDHLETLARRVNEVAGWHTELYIDARDLPDLTPVLRTLPAVSVDHLGLTEDGLPHLLSLVDGGARVKATGFGRVDLEVTKAVQAVVAANPRSLMFGTDLPSTRARRPFHEDDVRLLTDAVGPEHAQAVLHDNAAAFYRV</sequence>
<dbReference type="Pfam" id="PF04909">
    <property type="entry name" value="Amidohydro_2"/>
    <property type="match status" value="1"/>
</dbReference>
<dbReference type="EMBL" id="BAABHJ010000019">
    <property type="protein sequence ID" value="GAA4612076.1"/>
    <property type="molecule type" value="Genomic_DNA"/>
</dbReference>
<accession>A0ABP8TSY8</accession>
<feature type="domain" description="Amidohydrolase-related" evidence="1">
    <location>
        <begin position="16"/>
        <end position="257"/>
    </location>
</feature>
<proteinExistence type="predicted"/>
<keyword evidence="3" id="KW-1185">Reference proteome</keyword>
<dbReference type="Gene3D" id="3.20.20.140">
    <property type="entry name" value="Metal-dependent hydrolases"/>
    <property type="match status" value="1"/>
</dbReference>
<evidence type="ECO:0000313" key="3">
    <source>
        <dbReference type="Proteomes" id="UP001500212"/>
    </source>
</evidence>
<name>A0ABP8TSY8_9ACTN</name>